<dbReference type="GeneTree" id="ENSGT00940000157770"/>
<dbReference type="InterPro" id="IPR057565">
    <property type="entry name" value="WW_TCRG1_3rd"/>
</dbReference>
<evidence type="ECO:0000259" key="18">
    <source>
        <dbReference type="PROSITE" id="PS51676"/>
    </source>
</evidence>
<reference evidence="19" key="3">
    <citation type="submission" date="2025-09" db="UniProtKB">
        <authorList>
            <consortium name="Ensembl"/>
        </authorList>
    </citation>
    <scope>IDENTIFICATION</scope>
</reference>
<dbReference type="Pfam" id="PF23517">
    <property type="entry name" value="WW_TCERG1"/>
    <property type="match status" value="1"/>
</dbReference>
<feature type="domain" description="FF" evidence="18">
    <location>
        <begin position="702"/>
        <end position="758"/>
    </location>
</feature>
<dbReference type="FunFam" id="1.10.10.440:FF:000008">
    <property type="entry name" value="Transcription elongation regulator 1 (CA150)"/>
    <property type="match status" value="1"/>
</dbReference>
<dbReference type="FunFam" id="2.20.70.10:FF:000010">
    <property type="entry name" value="Transcription elongation regulator 1 (CA150)"/>
    <property type="match status" value="1"/>
</dbReference>
<dbReference type="Gene3D" id="2.20.70.10">
    <property type="match status" value="3"/>
</dbReference>
<keyword evidence="2" id="KW-0488">Methylation</keyword>
<evidence type="ECO:0000256" key="6">
    <source>
        <dbReference type="ARBA" id="ARBA00022737"/>
    </source>
</evidence>
<dbReference type="FunFam" id="1.10.10.440:FF:000004">
    <property type="entry name" value="Transcription elongation regulator 1 like"/>
    <property type="match status" value="1"/>
</dbReference>
<proteinExistence type="predicted"/>
<evidence type="ECO:0000256" key="14">
    <source>
        <dbReference type="ARBA" id="ARBA00078981"/>
    </source>
</evidence>
<dbReference type="InterPro" id="IPR045148">
    <property type="entry name" value="TCRG1-like"/>
</dbReference>
<evidence type="ECO:0000256" key="2">
    <source>
        <dbReference type="ARBA" id="ARBA00022481"/>
    </source>
</evidence>
<keyword evidence="6" id="KW-0677">Repeat</keyword>
<protein>
    <recommendedName>
        <fullName evidence="12">Transcription elongation regulator 1</fullName>
    </recommendedName>
    <alternativeName>
        <fullName evidence="14">TATA box-binding protein-associated factor 2S</fullName>
    </alternativeName>
    <alternativeName>
        <fullName evidence="13">Transcription factor CA150</fullName>
    </alternativeName>
</protein>
<dbReference type="InterPro" id="IPR036517">
    <property type="entry name" value="FF_domain_sf"/>
</dbReference>
<comment type="subcellular location">
    <subcellularLocation>
        <location evidence="1">Nucleus</location>
    </subcellularLocation>
</comment>
<dbReference type="InterPro" id="IPR036020">
    <property type="entry name" value="WW_dom_sf"/>
</dbReference>
<feature type="coiled-coil region" evidence="15">
    <location>
        <begin position="517"/>
        <end position="544"/>
    </location>
</feature>
<evidence type="ECO:0000256" key="16">
    <source>
        <dbReference type="SAM" id="MobiDB-lite"/>
    </source>
</evidence>
<evidence type="ECO:0000313" key="20">
    <source>
        <dbReference type="Proteomes" id="UP000472265"/>
    </source>
</evidence>
<dbReference type="SUPFAM" id="SSF51045">
    <property type="entry name" value="WW domain"/>
    <property type="match status" value="3"/>
</dbReference>
<evidence type="ECO:0000256" key="5">
    <source>
        <dbReference type="ARBA" id="ARBA00022553"/>
    </source>
</evidence>
<dbReference type="InterPro" id="IPR002713">
    <property type="entry name" value="FF_domain"/>
</dbReference>
<feature type="domain" description="FF" evidence="18">
    <location>
        <begin position="530"/>
        <end position="585"/>
    </location>
</feature>
<evidence type="ECO:0000259" key="17">
    <source>
        <dbReference type="PROSITE" id="PS50020"/>
    </source>
</evidence>
<dbReference type="SMART" id="SM00456">
    <property type="entry name" value="WW"/>
    <property type="match status" value="3"/>
</dbReference>
<feature type="region of interest" description="Disordered" evidence="16">
    <location>
        <begin position="384"/>
        <end position="450"/>
    </location>
</feature>
<feature type="compositionally biased region" description="Low complexity" evidence="16">
    <location>
        <begin position="86"/>
        <end position="102"/>
    </location>
</feature>
<evidence type="ECO:0000256" key="15">
    <source>
        <dbReference type="SAM" id="Coils"/>
    </source>
</evidence>
<keyword evidence="4" id="KW-1017">Isopeptide bond</keyword>
<feature type="region of interest" description="Disordered" evidence="16">
    <location>
        <begin position="1"/>
        <end position="27"/>
    </location>
</feature>
<evidence type="ECO:0000256" key="9">
    <source>
        <dbReference type="ARBA" id="ARBA00023054"/>
    </source>
</evidence>
<feature type="compositionally biased region" description="Basic and acidic residues" evidence="16">
    <location>
        <begin position="436"/>
        <end position="450"/>
    </location>
</feature>
<dbReference type="Pfam" id="PF00397">
    <property type="entry name" value="WW"/>
    <property type="match status" value="2"/>
</dbReference>
<keyword evidence="20" id="KW-1185">Reference proteome</keyword>
<evidence type="ECO:0000256" key="3">
    <source>
        <dbReference type="ARBA" id="ARBA00022491"/>
    </source>
</evidence>
<dbReference type="FunFam" id="2.20.70.10:FF:000015">
    <property type="entry name" value="Transcription elongation regulator 1 (CA150)"/>
    <property type="match status" value="1"/>
</dbReference>
<dbReference type="Gene3D" id="1.10.10.440">
    <property type="entry name" value="FF domain"/>
    <property type="match status" value="6"/>
</dbReference>
<keyword evidence="7" id="KW-0832">Ubl conjugation</keyword>
<feature type="compositionally biased region" description="Basic and acidic residues" evidence="16">
    <location>
        <begin position="384"/>
        <end position="414"/>
    </location>
</feature>
<dbReference type="GO" id="GO:0005634">
    <property type="term" value="C:nucleus"/>
    <property type="evidence" value="ECO:0007669"/>
    <property type="project" value="UniProtKB-SubCell"/>
</dbReference>
<feature type="domain" description="FF" evidence="18">
    <location>
        <begin position="465"/>
        <end position="518"/>
    </location>
</feature>
<evidence type="ECO:0000256" key="4">
    <source>
        <dbReference type="ARBA" id="ARBA00022499"/>
    </source>
</evidence>
<name>A0A671VM65_SPAAU</name>
<reference evidence="19" key="1">
    <citation type="submission" date="2021-04" db="EMBL/GenBank/DDBJ databases">
        <authorList>
            <consortium name="Wellcome Sanger Institute Data Sharing"/>
        </authorList>
    </citation>
    <scope>NUCLEOTIDE SEQUENCE [LARGE SCALE GENOMIC DNA]</scope>
</reference>
<dbReference type="FunFam" id="1.10.10.440:FF:000005">
    <property type="entry name" value="Transcription elongation regulator 1 (CA150)"/>
    <property type="match status" value="1"/>
</dbReference>
<dbReference type="SMART" id="SM00441">
    <property type="entry name" value="FF"/>
    <property type="match status" value="6"/>
</dbReference>
<keyword evidence="8" id="KW-0805">Transcription regulation</keyword>
<dbReference type="CDD" id="cd00201">
    <property type="entry name" value="WW"/>
    <property type="match status" value="3"/>
</dbReference>
<dbReference type="FunFam" id="1.10.10.440:FF:000001">
    <property type="entry name" value="Transcription elongation regulator 1 like"/>
    <property type="match status" value="1"/>
</dbReference>
<feature type="region of interest" description="Disordered" evidence="16">
    <location>
        <begin position="294"/>
        <end position="337"/>
    </location>
</feature>
<dbReference type="SUPFAM" id="SSF81698">
    <property type="entry name" value="FF domain"/>
    <property type="match status" value="5"/>
</dbReference>
<feature type="domain" description="FF" evidence="18">
    <location>
        <begin position="597"/>
        <end position="652"/>
    </location>
</feature>
<keyword evidence="9 15" id="KW-0175">Coiled coil</keyword>
<feature type="domain" description="FF" evidence="18">
    <location>
        <begin position="759"/>
        <end position="816"/>
    </location>
</feature>
<dbReference type="AlphaFoldDB" id="A0A671VM65"/>
<evidence type="ECO:0000256" key="12">
    <source>
        <dbReference type="ARBA" id="ARBA00072019"/>
    </source>
</evidence>
<accession>A0A671VM65</accession>
<evidence type="ECO:0000313" key="19">
    <source>
        <dbReference type="Ensembl" id="ENSSAUP00010027545.1"/>
    </source>
</evidence>
<sequence>MGNLPPPPGMLFPPGMPPIPASGTPALNPTEEIWVENKTAEGKAYYYNARTRESSWSKPDGVKIIQQSELNPLLVGGGAGSGGSAGVTSSSSSSVNTTASTARPHAHSAPVQTPPPPLPPLSDLNPVTVTSAVAVSPVTVVTVSTVPSPVSAVQTVPLLPAGLPHSVAQPTATIPAFPPVMVPPFRVPLPGMHIPLPGVAMMQIVGAPCVKAGMIPGMGPPLVSMMHPQLALSAAPASMAGSLQLPEWSEYKTADGKTYYYNNRTLESTWEKPQALVEKEKEAEKIKERLAQEEAEAMEMEDEENKAENANNDKEEPKEEEMTEEEKAAQKARPIATNPIPGTPWCVVWTGDDRVFFYNPTTRLSMWDRPEELVGRADVDKHIQEPPHKRGMEDSKKTGADKHVCSPSINKEEPELAIATEENQDEEPTKAKKRKKEDVKEPDSEKEAAMEAELRAARERAVVPLEARMTQFREMLLERGVSAFSTWDKELHKIVFDPRYLLLNPKERKQVFDQYVKTRAEEERKEKKNKLMQAKDEFRRMMEDAKLGPRTTFSEFAVKHGRDPRFKTIEKMKDREAIFIEFITAMRKREKEDSKSRGEKVKQDFFDLLSEQHIEGGQRWSKVKERLETDQRYKAVESSALREELFKQYMEKQAKNVDIDKEREMERQARIEASLREREREVQKARSEQTKEIDREREQHKREEAIQHFKALMSDMVRSSDATWSDTRRNLRKDHRWESASLLEREEKEKLFNEHVEALAKKKKEHFRQLLDETSMITLTTTWKEVKKVIKEDPRCIKFSSSDRKRQREFEDYIKDKYITAKADFRTLLKETKFITYRSRKLIQESEQHLKDVEKILQNDKRYLVLECVPEERRKLIMFYIEDLDRRGPPPPPTASEPTRRSTK</sequence>
<feature type="domain" description="WW" evidence="17">
    <location>
        <begin position="246"/>
        <end position="275"/>
    </location>
</feature>
<evidence type="ECO:0000256" key="13">
    <source>
        <dbReference type="ARBA" id="ARBA00075955"/>
    </source>
</evidence>
<feature type="domain" description="WW" evidence="17">
    <location>
        <begin position="343"/>
        <end position="372"/>
    </location>
</feature>
<dbReference type="Pfam" id="PF01846">
    <property type="entry name" value="FF"/>
    <property type="match status" value="6"/>
</dbReference>
<evidence type="ECO:0000256" key="10">
    <source>
        <dbReference type="ARBA" id="ARBA00023163"/>
    </source>
</evidence>
<evidence type="ECO:0000256" key="7">
    <source>
        <dbReference type="ARBA" id="ARBA00022843"/>
    </source>
</evidence>
<dbReference type="PANTHER" id="PTHR15377">
    <property type="entry name" value="TRANSCRIPTION ELONGATION REGULATOR 1"/>
    <property type="match status" value="1"/>
</dbReference>
<dbReference type="FunFam" id="1.10.10.440:FF:000010">
    <property type="entry name" value="Transcription elongation regulator 1 (CA150)"/>
    <property type="match status" value="1"/>
</dbReference>
<organism evidence="19 20">
    <name type="scientific">Sparus aurata</name>
    <name type="common">Gilthead sea bream</name>
    <dbReference type="NCBI Taxonomy" id="8175"/>
    <lineage>
        <taxon>Eukaryota</taxon>
        <taxon>Metazoa</taxon>
        <taxon>Chordata</taxon>
        <taxon>Craniata</taxon>
        <taxon>Vertebrata</taxon>
        <taxon>Euteleostomi</taxon>
        <taxon>Actinopterygii</taxon>
        <taxon>Neopterygii</taxon>
        <taxon>Teleostei</taxon>
        <taxon>Neoteleostei</taxon>
        <taxon>Acanthomorphata</taxon>
        <taxon>Eupercaria</taxon>
        <taxon>Spariformes</taxon>
        <taxon>Sparidae</taxon>
        <taxon>Sparus</taxon>
    </lineage>
</organism>
<keyword evidence="3" id="KW-0678">Repressor</keyword>
<feature type="domain" description="WW" evidence="17">
    <location>
        <begin position="28"/>
        <end position="61"/>
    </location>
</feature>
<dbReference type="GO" id="GO:0003712">
    <property type="term" value="F:transcription coregulator activity"/>
    <property type="evidence" value="ECO:0007669"/>
    <property type="project" value="TreeGrafter"/>
</dbReference>
<evidence type="ECO:0000256" key="11">
    <source>
        <dbReference type="ARBA" id="ARBA00023242"/>
    </source>
</evidence>
<feature type="region of interest" description="Disordered" evidence="16">
    <location>
        <begin position="75"/>
        <end position="118"/>
    </location>
</feature>
<reference evidence="19" key="2">
    <citation type="submission" date="2025-08" db="UniProtKB">
        <authorList>
            <consortium name="Ensembl"/>
        </authorList>
    </citation>
    <scope>IDENTIFICATION</scope>
</reference>
<feature type="domain" description="FF" evidence="18">
    <location>
        <begin position="818"/>
        <end position="883"/>
    </location>
</feature>
<dbReference type="PROSITE" id="PS50020">
    <property type="entry name" value="WW_DOMAIN_2"/>
    <property type="match status" value="3"/>
</dbReference>
<dbReference type="PROSITE" id="PS01159">
    <property type="entry name" value="WW_DOMAIN_1"/>
    <property type="match status" value="2"/>
</dbReference>
<feature type="region of interest" description="Disordered" evidence="16">
    <location>
        <begin position="884"/>
        <end position="904"/>
    </location>
</feature>
<evidence type="ECO:0000256" key="8">
    <source>
        <dbReference type="ARBA" id="ARBA00023015"/>
    </source>
</evidence>
<evidence type="ECO:0000256" key="1">
    <source>
        <dbReference type="ARBA" id="ARBA00004123"/>
    </source>
</evidence>
<keyword evidence="11" id="KW-0539">Nucleus</keyword>
<dbReference type="Proteomes" id="UP000472265">
    <property type="component" value="Chromosome 13"/>
</dbReference>
<feature type="compositionally biased region" description="Acidic residues" evidence="16">
    <location>
        <begin position="294"/>
        <end position="305"/>
    </location>
</feature>
<dbReference type="PANTHER" id="PTHR15377:SF7">
    <property type="entry name" value="TRANSCRIPTION ELONGATION REGULATOR 1"/>
    <property type="match status" value="1"/>
</dbReference>
<dbReference type="PROSITE" id="PS51676">
    <property type="entry name" value="FF"/>
    <property type="match status" value="6"/>
</dbReference>
<feature type="compositionally biased region" description="Pro residues" evidence="16">
    <location>
        <begin position="1"/>
        <end position="20"/>
    </location>
</feature>
<dbReference type="GO" id="GO:0070063">
    <property type="term" value="F:RNA polymerase binding"/>
    <property type="evidence" value="ECO:0007669"/>
    <property type="project" value="InterPro"/>
</dbReference>
<feature type="compositionally biased region" description="Gly residues" evidence="16">
    <location>
        <begin position="75"/>
        <end position="85"/>
    </location>
</feature>
<dbReference type="FunFam" id="1.10.10.440:FF:000006">
    <property type="entry name" value="Transcription elongation regulator 1 (CA150)"/>
    <property type="match status" value="1"/>
</dbReference>
<keyword evidence="10" id="KW-0804">Transcription</keyword>
<keyword evidence="5" id="KW-0597">Phosphoprotein</keyword>
<dbReference type="Ensembl" id="ENSSAUT00010029055.1">
    <property type="protein sequence ID" value="ENSSAUP00010027545.1"/>
    <property type="gene ID" value="ENSSAUG00010011896.1"/>
</dbReference>
<feature type="region of interest" description="Disordered" evidence="16">
    <location>
        <begin position="677"/>
        <end position="700"/>
    </location>
</feature>
<gene>
    <name evidence="19" type="primary">TCERG1</name>
</gene>
<dbReference type="InterPro" id="IPR001202">
    <property type="entry name" value="WW_dom"/>
</dbReference>